<evidence type="ECO:0000256" key="10">
    <source>
        <dbReference type="SAM" id="MobiDB-lite"/>
    </source>
</evidence>
<evidence type="ECO:0000313" key="14">
    <source>
        <dbReference type="EMBL" id="SDX70489.1"/>
    </source>
</evidence>
<proteinExistence type="inferred from homology"/>
<gene>
    <name evidence="14" type="ORF">SAMN05421504_103546</name>
</gene>
<evidence type="ECO:0000259" key="13">
    <source>
        <dbReference type="Pfam" id="PF07504"/>
    </source>
</evidence>
<protein>
    <recommendedName>
        <fullName evidence="9">Neutral metalloproteinase</fullName>
        <ecNumber evidence="9">3.4.24.-</ecNumber>
    </recommendedName>
</protein>
<dbReference type="GO" id="GO:0004222">
    <property type="term" value="F:metalloendopeptidase activity"/>
    <property type="evidence" value="ECO:0007669"/>
    <property type="project" value="UniProtKB-UniRule"/>
</dbReference>
<keyword evidence="9" id="KW-0964">Secreted</keyword>
<reference evidence="14 15" key="1">
    <citation type="submission" date="2016-10" db="EMBL/GenBank/DDBJ databases">
        <authorList>
            <person name="de Groot N.N."/>
        </authorList>
    </citation>
    <scope>NUCLEOTIDE SEQUENCE [LARGE SCALE GENOMIC DNA]</scope>
    <source>
        <strain evidence="14 15">CPCC 202699</strain>
    </source>
</reference>
<dbReference type="Proteomes" id="UP000199515">
    <property type="component" value="Unassembled WGS sequence"/>
</dbReference>
<name>A0A1H3DXW2_9PSEU</name>
<dbReference type="PRINTS" id="PR00730">
    <property type="entry name" value="THERMOLYSIN"/>
</dbReference>
<evidence type="ECO:0000256" key="5">
    <source>
        <dbReference type="ARBA" id="ARBA00022801"/>
    </source>
</evidence>
<sequence length="540" mass="55659">MSSKILAVFTAAFATSSFVVGGAAATAQTDQVSTDAAGHVIAIEPAAPAAAPTGATTDSSAAARSHAPKLAKQFRVTVGELALSDVTSLPGGSVARLQQKINGVPVYGAQIVQDLDGNGALLAAVGKTSQRTTGAFPADAAAAQALAGKAALDAVANRDSTAKGLRAGAAQTYWYDASLGGEAQDAAAVPAYFVPVRGADPEDKWTVVVRAESGQVQTVWGEAKHAANRVVCDAKRKIVDLDVATEADIRCGTGLAFGVTRKEGQAAVATQDVNKVYDYFGAAQDFYSQYTGYDLTAKIGADFGDGRGKALRGTVRMCEISTESDGLRHTQCPWANAFWDGEQMAFGEGVTTMDITGHELTHGVTQHTSGLDGGYAAQLNEGLSDVFGKFIAIKANDPNATGANRWLLGVGSSLGQVRDMKTPANSGEGPGPDRVNGAYWTGPNGDPHTNAGVVGKADFLITDGATFNGQTIRGIGENKSIALWWKVENLLRPNSTFKDLGIALNSACTTNAKTGVAGTTTADCTQVANAVKATQLNIAP</sequence>
<dbReference type="Pfam" id="PF07504">
    <property type="entry name" value="FTP"/>
    <property type="match status" value="1"/>
</dbReference>
<dbReference type="Pfam" id="PF02868">
    <property type="entry name" value="Peptidase_M4_C"/>
    <property type="match status" value="1"/>
</dbReference>
<evidence type="ECO:0000256" key="2">
    <source>
        <dbReference type="ARBA" id="ARBA00022670"/>
    </source>
</evidence>
<feature type="active site" description="Proton donor" evidence="8">
    <location>
        <position position="448"/>
    </location>
</feature>
<evidence type="ECO:0000256" key="4">
    <source>
        <dbReference type="ARBA" id="ARBA00022729"/>
    </source>
</evidence>
<evidence type="ECO:0000256" key="1">
    <source>
        <dbReference type="ARBA" id="ARBA00009388"/>
    </source>
</evidence>
<dbReference type="EMBL" id="FNON01000003">
    <property type="protein sequence ID" value="SDX70489.1"/>
    <property type="molecule type" value="Genomic_DNA"/>
</dbReference>
<keyword evidence="4 9" id="KW-0732">Signal</keyword>
<dbReference type="EC" id="3.4.24.-" evidence="9"/>
<feature type="region of interest" description="Disordered" evidence="10">
    <location>
        <begin position="422"/>
        <end position="447"/>
    </location>
</feature>
<evidence type="ECO:0000256" key="9">
    <source>
        <dbReference type="RuleBase" id="RU366073"/>
    </source>
</evidence>
<evidence type="ECO:0000256" key="6">
    <source>
        <dbReference type="ARBA" id="ARBA00022833"/>
    </source>
</evidence>
<dbReference type="Gene3D" id="3.10.170.10">
    <property type="match status" value="1"/>
</dbReference>
<comment type="similarity">
    <text evidence="1 9">Belongs to the peptidase M4 family.</text>
</comment>
<feature type="chain" id="PRO_5039746645" description="Neutral metalloproteinase" evidence="9">
    <location>
        <begin position="22"/>
        <end position="540"/>
    </location>
</feature>
<dbReference type="OrthoDB" id="291295at2"/>
<comment type="function">
    <text evidence="9">Extracellular zinc metalloprotease.</text>
</comment>
<feature type="signal peptide" evidence="9">
    <location>
        <begin position="1"/>
        <end position="21"/>
    </location>
</feature>
<evidence type="ECO:0000256" key="7">
    <source>
        <dbReference type="ARBA" id="ARBA00023049"/>
    </source>
</evidence>
<dbReference type="InterPro" id="IPR050728">
    <property type="entry name" value="Zinc_Metalloprotease_M4"/>
</dbReference>
<dbReference type="PANTHER" id="PTHR33794">
    <property type="entry name" value="BACILLOLYSIN"/>
    <property type="match status" value="1"/>
</dbReference>
<dbReference type="InterPro" id="IPR001570">
    <property type="entry name" value="Peptidase_M4_C_domain"/>
</dbReference>
<dbReference type="RefSeq" id="WP_091289607.1">
    <property type="nucleotide sequence ID" value="NZ_FNON01000003.1"/>
</dbReference>
<dbReference type="InterPro" id="IPR027268">
    <property type="entry name" value="Peptidase_M4/M1_CTD_sf"/>
</dbReference>
<dbReference type="PANTHER" id="PTHR33794:SF1">
    <property type="entry name" value="BACILLOLYSIN"/>
    <property type="match status" value="1"/>
</dbReference>
<dbReference type="GO" id="GO:0046872">
    <property type="term" value="F:metal ion binding"/>
    <property type="evidence" value="ECO:0007669"/>
    <property type="project" value="UniProtKB-UniRule"/>
</dbReference>
<organism evidence="14 15">
    <name type="scientific">Amycolatopsis xylanica</name>
    <dbReference type="NCBI Taxonomy" id="589385"/>
    <lineage>
        <taxon>Bacteria</taxon>
        <taxon>Bacillati</taxon>
        <taxon>Actinomycetota</taxon>
        <taxon>Actinomycetes</taxon>
        <taxon>Pseudonocardiales</taxon>
        <taxon>Pseudonocardiaceae</taxon>
        <taxon>Amycolatopsis</taxon>
    </lineage>
</organism>
<evidence type="ECO:0000256" key="3">
    <source>
        <dbReference type="ARBA" id="ARBA00022723"/>
    </source>
</evidence>
<dbReference type="GO" id="GO:0006508">
    <property type="term" value="P:proteolysis"/>
    <property type="evidence" value="ECO:0007669"/>
    <property type="project" value="UniProtKB-KW"/>
</dbReference>
<comment type="cofactor">
    <cofactor evidence="9">
        <name>Zn(2+)</name>
        <dbReference type="ChEBI" id="CHEBI:29105"/>
    </cofactor>
</comment>
<comment type="subcellular location">
    <subcellularLocation>
        <location evidence="9">Secreted</location>
    </subcellularLocation>
</comment>
<dbReference type="Pfam" id="PF01447">
    <property type="entry name" value="Peptidase_M4"/>
    <property type="match status" value="1"/>
</dbReference>
<feature type="domain" description="FTP" evidence="13">
    <location>
        <begin position="81"/>
        <end position="126"/>
    </location>
</feature>
<evidence type="ECO:0000256" key="8">
    <source>
        <dbReference type="PIRSR" id="PIRSR623612-1"/>
    </source>
</evidence>
<dbReference type="InterPro" id="IPR011096">
    <property type="entry name" value="FTP_domain"/>
</dbReference>
<dbReference type="STRING" id="589385.SAMN05421504_103546"/>
<keyword evidence="2 9" id="KW-0645">Protease</keyword>
<dbReference type="InterPro" id="IPR013856">
    <property type="entry name" value="Peptidase_M4_domain"/>
</dbReference>
<dbReference type="GO" id="GO:0005576">
    <property type="term" value="C:extracellular region"/>
    <property type="evidence" value="ECO:0007669"/>
    <property type="project" value="UniProtKB-SubCell"/>
</dbReference>
<keyword evidence="5 9" id="KW-0378">Hydrolase</keyword>
<keyword evidence="15" id="KW-1185">Reference proteome</keyword>
<keyword evidence="3" id="KW-0479">Metal-binding</keyword>
<dbReference type="SUPFAM" id="SSF55486">
    <property type="entry name" value="Metalloproteases ('zincins'), catalytic domain"/>
    <property type="match status" value="1"/>
</dbReference>
<accession>A0A1H3DXW2</accession>
<feature type="domain" description="Peptidase M4" evidence="11">
    <location>
        <begin position="329"/>
        <end position="366"/>
    </location>
</feature>
<evidence type="ECO:0000313" key="15">
    <source>
        <dbReference type="Proteomes" id="UP000199515"/>
    </source>
</evidence>
<evidence type="ECO:0000259" key="11">
    <source>
        <dbReference type="Pfam" id="PF01447"/>
    </source>
</evidence>
<keyword evidence="6 9" id="KW-0862">Zinc</keyword>
<feature type="domain" description="Peptidase M4 C-terminal" evidence="12">
    <location>
        <begin position="379"/>
        <end position="532"/>
    </location>
</feature>
<dbReference type="AlphaFoldDB" id="A0A1H3DXW2"/>
<dbReference type="InterPro" id="IPR023612">
    <property type="entry name" value="Peptidase_M4"/>
</dbReference>
<dbReference type="Gene3D" id="1.10.390.10">
    <property type="entry name" value="Neutral Protease Domain 2"/>
    <property type="match status" value="1"/>
</dbReference>
<keyword evidence="7 9" id="KW-0482">Metalloprotease</keyword>
<evidence type="ECO:0000259" key="12">
    <source>
        <dbReference type="Pfam" id="PF02868"/>
    </source>
</evidence>
<feature type="active site" evidence="8">
    <location>
        <position position="359"/>
    </location>
</feature>